<evidence type="ECO:0000313" key="2">
    <source>
        <dbReference type="Proteomes" id="UP001595690"/>
    </source>
</evidence>
<name>A0ABV8BMM8_9PSEU</name>
<keyword evidence="2" id="KW-1185">Reference proteome</keyword>
<sequence length="80" mass="8361">MPKDSRLGAEVLLHVQYVDLGNGGCDSRGGAVATGLPEISWQPVAGSPNADRTIGRPGAGIEFTADFRPDGTWHVQVNAC</sequence>
<dbReference type="RefSeq" id="WP_382369152.1">
    <property type="nucleotide sequence ID" value="NZ_JBHRZI010000007.1"/>
</dbReference>
<dbReference type="Proteomes" id="UP001595690">
    <property type="component" value="Unassembled WGS sequence"/>
</dbReference>
<accession>A0ABV8BMM8</accession>
<protein>
    <submittedName>
        <fullName evidence="1">Uncharacterized protein</fullName>
    </submittedName>
</protein>
<dbReference type="EMBL" id="JBHRZI010000007">
    <property type="protein sequence ID" value="MFC3890734.1"/>
    <property type="molecule type" value="Genomic_DNA"/>
</dbReference>
<reference evidence="2" key="1">
    <citation type="journal article" date="2019" name="Int. J. Syst. Evol. Microbiol.">
        <title>The Global Catalogue of Microorganisms (GCM) 10K type strain sequencing project: providing services to taxonomists for standard genome sequencing and annotation.</title>
        <authorList>
            <consortium name="The Broad Institute Genomics Platform"/>
            <consortium name="The Broad Institute Genome Sequencing Center for Infectious Disease"/>
            <person name="Wu L."/>
            <person name="Ma J."/>
        </authorList>
    </citation>
    <scope>NUCLEOTIDE SEQUENCE [LARGE SCALE GENOMIC DNA]</scope>
    <source>
        <strain evidence="2">CGMCC 4.7405</strain>
    </source>
</reference>
<organism evidence="1 2">
    <name type="scientific">Lentzea rhizosphaerae</name>
    <dbReference type="NCBI Taxonomy" id="2041025"/>
    <lineage>
        <taxon>Bacteria</taxon>
        <taxon>Bacillati</taxon>
        <taxon>Actinomycetota</taxon>
        <taxon>Actinomycetes</taxon>
        <taxon>Pseudonocardiales</taxon>
        <taxon>Pseudonocardiaceae</taxon>
        <taxon>Lentzea</taxon>
    </lineage>
</organism>
<gene>
    <name evidence="1" type="ORF">ACFOWZ_04560</name>
</gene>
<evidence type="ECO:0000313" key="1">
    <source>
        <dbReference type="EMBL" id="MFC3890734.1"/>
    </source>
</evidence>
<proteinExistence type="predicted"/>
<comment type="caution">
    <text evidence="1">The sequence shown here is derived from an EMBL/GenBank/DDBJ whole genome shotgun (WGS) entry which is preliminary data.</text>
</comment>